<reference evidence="2 3" key="1">
    <citation type="journal article" date="2014" name="FEMS Microbiol. Lett.">
        <title>The genome of the Erwinia amylovora phage PhiEaH1 reveals greater diversity and broadens the applicability of phages for the treatment of fire blight.</title>
        <authorList>
            <person name="Meczker K."/>
            <person name="Domotor D."/>
            <person name="Vass J."/>
            <person name="Rakhely G."/>
            <person name="Schneider G."/>
            <person name="Kovacs T."/>
        </authorList>
    </citation>
    <scope>NUCLEOTIDE SEQUENCE [LARGE SCALE GENOMIC DNA]</scope>
</reference>
<evidence type="ECO:0000256" key="1">
    <source>
        <dbReference type="SAM" id="MobiDB-lite"/>
    </source>
</evidence>
<dbReference type="RefSeq" id="YP_009010241.1">
    <property type="nucleotide sequence ID" value="NC_023610.1"/>
</dbReference>
<proteinExistence type="predicted"/>
<dbReference type="GeneID" id="18500898"/>
<dbReference type="KEGG" id="vg:18500898"/>
<organism evidence="2 3">
    <name type="scientific">Erwinia phage PhiEaH1</name>
    <dbReference type="NCBI Taxonomy" id="1401669"/>
    <lineage>
        <taxon>Viruses</taxon>
        <taxon>Duplodnaviria</taxon>
        <taxon>Heunggongvirae</taxon>
        <taxon>Uroviricota</taxon>
        <taxon>Caudoviricetes</taxon>
        <taxon>Chimalliviridae</taxon>
        <taxon>Iapetusvirus</taxon>
        <taxon>Iapetusvirus EaH1</taxon>
    </lineage>
</organism>
<accession>W8CZZ9</accession>
<dbReference type="OrthoDB" id="6719at10239"/>
<keyword evidence="3" id="KW-1185">Reference proteome</keyword>
<evidence type="ECO:0000313" key="3">
    <source>
        <dbReference type="Proteomes" id="UP000204235"/>
    </source>
</evidence>
<protein>
    <submittedName>
        <fullName evidence="2">Uncharacterized protein</fullName>
    </submittedName>
</protein>
<feature type="region of interest" description="Disordered" evidence="1">
    <location>
        <begin position="304"/>
        <end position="326"/>
    </location>
</feature>
<dbReference type="Proteomes" id="UP000204235">
    <property type="component" value="Segment"/>
</dbReference>
<name>W8CZZ9_9CAUD</name>
<sequence>MASKEDSSPWRLFCIGVVAENKPLSTNNILFTPLEKTPLMQGDLMANAQQIKVEGTDASGNKFQAQANTDAAMEATWLPSDANRDTAPDVMRGEKVFIYRYADGKTYFWREMNTDRKLRRGETIRWSASATLDPNGTGEVTEDTHYLFELSGHTGAINLLTSQANGEKSRYQFTIDGKGGLILLGDGEGNRFSLDTVNTVVQLMNAMETVLQLNQRDFLVAADEDGVMQFARMLIDLKQNGTIQAKDFIKILGGKRIELEAIDILLNGILHLNGPIVQDDGVAGGYVAQMKGPLTVEKEGTFNNVTVSGHDHDETGSRTKKPNQGT</sequence>
<evidence type="ECO:0000313" key="2">
    <source>
        <dbReference type="EMBL" id="AGX01910.1"/>
    </source>
</evidence>
<dbReference type="EMBL" id="KF623294">
    <property type="protein sequence ID" value="AGX01910.1"/>
    <property type="molecule type" value="Genomic_DNA"/>
</dbReference>